<evidence type="ECO:0000259" key="9">
    <source>
        <dbReference type="Pfam" id="PF05057"/>
    </source>
</evidence>
<dbReference type="OrthoDB" id="5086500at2759"/>
<dbReference type="SUPFAM" id="SSF52540">
    <property type="entry name" value="P-loop containing nucleoside triphosphate hydrolases"/>
    <property type="match status" value="1"/>
</dbReference>
<dbReference type="Proteomes" id="UP000254866">
    <property type="component" value="Unassembled WGS sequence"/>
</dbReference>
<dbReference type="InterPro" id="IPR011990">
    <property type="entry name" value="TPR-like_helical_dom_sf"/>
</dbReference>
<dbReference type="PANTHER" id="PTHR48182:SF2">
    <property type="entry name" value="PROTEIN SERAC1"/>
    <property type="match status" value="1"/>
</dbReference>
<evidence type="ECO:0008006" key="12">
    <source>
        <dbReference type="Google" id="ProtNLM"/>
    </source>
</evidence>
<dbReference type="AlphaFoldDB" id="A0A370TRS6"/>
<evidence type="ECO:0000256" key="1">
    <source>
        <dbReference type="ARBA" id="ARBA00004173"/>
    </source>
</evidence>
<gene>
    <name evidence="10" type="ORF">BP5553_02577</name>
</gene>
<keyword evidence="6" id="KW-0496">Mitochondrion</keyword>
<evidence type="ECO:0000313" key="10">
    <source>
        <dbReference type="EMBL" id="RDL38237.1"/>
    </source>
</evidence>
<dbReference type="InterPro" id="IPR007751">
    <property type="entry name" value="DUF676_lipase-like"/>
</dbReference>
<evidence type="ECO:0000256" key="3">
    <source>
        <dbReference type="ARBA" id="ARBA00004370"/>
    </source>
</evidence>
<feature type="domain" description="DUF676" evidence="9">
    <location>
        <begin position="26"/>
        <end position="157"/>
    </location>
</feature>
<dbReference type="SUPFAM" id="SSF53474">
    <property type="entry name" value="alpha/beta-Hydrolases"/>
    <property type="match status" value="1"/>
</dbReference>
<dbReference type="SUPFAM" id="SSF48452">
    <property type="entry name" value="TPR-like"/>
    <property type="match status" value="1"/>
</dbReference>
<keyword evidence="11" id="KW-1185">Reference proteome</keyword>
<dbReference type="InterPro" id="IPR002182">
    <property type="entry name" value="NB-ARC"/>
</dbReference>
<evidence type="ECO:0000256" key="5">
    <source>
        <dbReference type="ARBA" id="ARBA00022824"/>
    </source>
</evidence>
<feature type="domain" description="NB-ARC" evidence="8">
    <location>
        <begin position="322"/>
        <end position="453"/>
    </location>
</feature>
<comment type="subcellular location">
    <subcellularLocation>
        <location evidence="2">Endoplasmic reticulum</location>
    </subcellularLocation>
    <subcellularLocation>
        <location evidence="3">Membrane</location>
    </subcellularLocation>
    <subcellularLocation>
        <location evidence="1">Mitochondrion</location>
    </subcellularLocation>
</comment>
<evidence type="ECO:0000256" key="2">
    <source>
        <dbReference type="ARBA" id="ARBA00004240"/>
    </source>
</evidence>
<sequence length="1039" mass="118867">MGITLLYPTEEKEQDIDLNASLSLDIIAIHGLGGNPMATWTDPKSQKLWLRDLLPHDIPRARIMTFGYDATPAFENSVAGVEDHARDLLRCLRERRERVKEINRPIIFIGHSLGGIVIKQALIISSNSPDYIPLCKSTIGTLFFGTPHRGSALASHGARLARIPTALALKPASQLLLTLSQDSLQLNELMEKYKQLMDERPYDVVSFYETKAMTGFRKPVVTKESAILSSPSKICHWETPIPVPANHRAICWFSSSKNDTYQTAMRRIQRIRQDRTTAQVKNEYYTLPHMVNSHFTGRNDIRRRLNDSLLPEIYGGEREQSRFVLYGLGGSGKTQICLKFAQDYRDRFWGVFWIDASSTLTVDESFFSIARACKISPHMESVKEFLSQKEHWLLIIDNADDPEIDISKFFPRGTKGTMLITTRNPDFEKHATVGSYHVDQMEPEDAVALLLKTSALEKMEDNQEMKSARTVTAEKVVETLGYLAIAIIQAGAVIRQRTVSLNGFCELYSKQKKELLESGRPDSSIDDNRSVYTTWEISLRMIEKIGEKHSHLALELLRHFAFMHFTGICESIFEQACNNIKVVMENMEYQTTPLVEMMPSGWDQLLMGQALRLLASFSLVTIDDYGIISMHPLVHQWTRDRMSVNERDQTWKTVVRTMSMSSNFDGGVVQRRARKILLPHIDACLSEGDDRLFVDGIDLLHRLHAAVVFGQAYRENKRPGTLDFTQKTFQGIERHFPPGNMYHFCIMRGLAEDLERLGRYVESVKIREKVLQILRKYFESPDSILQNTTLCALTYTYIEKHQEAIEMCEGAMAEFSDVLGEDNITMIESLEMIGMIKGVMSRPKEAQKDLEKAWNLRKKKFGDGIGSIEISPSGMLAEVYIALKQPKKARMVYELHINLAKEIYGPNDLGTVKAIARMEDLVVWKPYRTVRFARRRAKGIASIEEATREYRNHKGETSVLALECMEALAWDYYISGWHEKGILLQEEVVRRSVQQWGKESSTSTRAVSTLKRMRMWLAIRNVCYWWVPKSLLDKARLRI</sequence>
<evidence type="ECO:0000256" key="4">
    <source>
        <dbReference type="ARBA" id="ARBA00007920"/>
    </source>
</evidence>
<evidence type="ECO:0000256" key="7">
    <source>
        <dbReference type="ARBA" id="ARBA00023136"/>
    </source>
</evidence>
<dbReference type="InterPro" id="IPR052374">
    <property type="entry name" value="SERAC1"/>
</dbReference>
<accession>A0A370TRS6</accession>
<dbReference type="GeneID" id="43595426"/>
<organism evidence="10 11">
    <name type="scientific">Venustampulla echinocandica</name>
    <dbReference type="NCBI Taxonomy" id="2656787"/>
    <lineage>
        <taxon>Eukaryota</taxon>
        <taxon>Fungi</taxon>
        <taxon>Dikarya</taxon>
        <taxon>Ascomycota</taxon>
        <taxon>Pezizomycotina</taxon>
        <taxon>Leotiomycetes</taxon>
        <taxon>Helotiales</taxon>
        <taxon>Pleuroascaceae</taxon>
        <taxon>Venustampulla</taxon>
    </lineage>
</organism>
<comment type="similarity">
    <text evidence="4">Belongs to the putative lipase ROG1 family.</text>
</comment>
<dbReference type="InterPro" id="IPR029058">
    <property type="entry name" value="AB_hydrolase_fold"/>
</dbReference>
<name>A0A370TRS6_9HELO</name>
<dbReference type="Pfam" id="PF00931">
    <property type="entry name" value="NB-ARC"/>
    <property type="match status" value="1"/>
</dbReference>
<dbReference type="Gene3D" id="3.40.50.300">
    <property type="entry name" value="P-loop containing nucleotide triphosphate hydrolases"/>
    <property type="match status" value="1"/>
</dbReference>
<dbReference type="Gene3D" id="1.25.40.10">
    <property type="entry name" value="Tetratricopeptide repeat domain"/>
    <property type="match status" value="1"/>
</dbReference>
<dbReference type="GO" id="GO:0005739">
    <property type="term" value="C:mitochondrion"/>
    <property type="evidence" value="ECO:0007669"/>
    <property type="project" value="UniProtKB-SubCell"/>
</dbReference>
<dbReference type="InterPro" id="IPR027417">
    <property type="entry name" value="P-loop_NTPase"/>
</dbReference>
<dbReference type="GO" id="GO:0043531">
    <property type="term" value="F:ADP binding"/>
    <property type="evidence" value="ECO:0007669"/>
    <property type="project" value="InterPro"/>
</dbReference>
<dbReference type="PANTHER" id="PTHR48182">
    <property type="entry name" value="PROTEIN SERAC1"/>
    <property type="match status" value="1"/>
</dbReference>
<keyword evidence="5" id="KW-0256">Endoplasmic reticulum</keyword>
<dbReference type="EMBL" id="NPIC01000002">
    <property type="protein sequence ID" value="RDL38237.1"/>
    <property type="molecule type" value="Genomic_DNA"/>
</dbReference>
<comment type="caution">
    <text evidence="10">The sequence shown here is derived from an EMBL/GenBank/DDBJ whole genome shotgun (WGS) entry which is preliminary data.</text>
</comment>
<proteinExistence type="inferred from homology"/>
<dbReference type="Pfam" id="PF05057">
    <property type="entry name" value="DUF676"/>
    <property type="match status" value="1"/>
</dbReference>
<reference evidence="10 11" key="1">
    <citation type="journal article" date="2018" name="IMA Fungus">
        <title>IMA Genome-F 9: Draft genome sequence of Annulohypoxylon stygium, Aspergillus mulundensis, Berkeleyomyces basicola (syn. Thielaviopsis basicola), Ceratocystis smalleyi, two Cercospora beticola strains, Coleophoma cylindrospora, Fusarium fracticaudum, Phialophora cf. hyalina, and Morchella septimelata.</title>
        <authorList>
            <person name="Wingfield B.D."/>
            <person name="Bills G.F."/>
            <person name="Dong Y."/>
            <person name="Huang W."/>
            <person name="Nel W.J."/>
            <person name="Swalarsk-Parry B.S."/>
            <person name="Vaghefi N."/>
            <person name="Wilken P.M."/>
            <person name="An Z."/>
            <person name="de Beer Z.W."/>
            <person name="De Vos L."/>
            <person name="Chen L."/>
            <person name="Duong T.A."/>
            <person name="Gao Y."/>
            <person name="Hammerbacher A."/>
            <person name="Kikkert J.R."/>
            <person name="Li Y."/>
            <person name="Li H."/>
            <person name="Li K."/>
            <person name="Li Q."/>
            <person name="Liu X."/>
            <person name="Ma X."/>
            <person name="Naidoo K."/>
            <person name="Pethybridge S.J."/>
            <person name="Sun J."/>
            <person name="Steenkamp E.T."/>
            <person name="van der Nest M.A."/>
            <person name="van Wyk S."/>
            <person name="Wingfield M.J."/>
            <person name="Xiong C."/>
            <person name="Yue Q."/>
            <person name="Zhang X."/>
        </authorList>
    </citation>
    <scope>NUCLEOTIDE SEQUENCE [LARGE SCALE GENOMIC DNA]</scope>
    <source>
        <strain evidence="10 11">BP 5553</strain>
    </source>
</reference>
<dbReference type="GO" id="GO:0016020">
    <property type="term" value="C:membrane"/>
    <property type="evidence" value="ECO:0007669"/>
    <property type="project" value="UniProtKB-SubCell"/>
</dbReference>
<protein>
    <recommendedName>
        <fullName evidence="12">NB-ARC domain-containing protein</fullName>
    </recommendedName>
</protein>
<dbReference type="GO" id="GO:0005783">
    <property type="term" value="C:endoplasmic reticulum"/>
    <property type="evidence" value="ECO:0007669"/>
    <property type="project" value="UniProtKB-SubCell"/>
</dbReference>
<dbReference type="RefSeq" id="XP_031870893.1">
    <property type="nucleotide sequence ID" value="XM_032011200.1"/>
</dbReference>
<evidence type="ECO:0000259" key="8">
    <source>
        <dbReference type="Pfam" id="PF00931"/>
    </source>
</evidence>
<keyword evidence="7" id="KW-0472">Membrane</keyword>
<evidence type="ECO:0000313" key="11">
    <source>
        <dbReference type="Proteomes" id="UP000254866"/>
    </source>
</evidence>
<evidence type="ECO:0000256" key="6">
    <source>
        <dbReference type="ARBA" id="ARBA00023128"/>
    </source>
</evidence>
<dbReference type="Gene3D" id="3.40.50.1820">
    <property type="entry name" value="alpha/beta hydrolase"/>
    <property type="match status" value="1"/>
</dbReference>